<organism evidence="3 4">
    <name type="scientific">Lampropedia aestuarii</name>
    <dbReference type="NCBI Taxonomy" id="2562762"/>
    <lineage>
        <taxon>Bacteria</taxon>
        <taxon>Pseudomonadati</taxon>
        <taxon>Pseudomonadota</taxon>
        <taxon>Betaproteobacteria</taxon>
        <taxon>Burkholderiales</taxon>
        <taxon>Comamonadaceae</taxon>
        <taxon>Lampropedia</taxon>
    </lineage>
</organism>
<gene>
    <name evidence="3" type="ORF">E8K88_02490</name>
</gene>
<feature type="signal peptide" evidence="2">
    <location>
        <begin position="1"/>
        <end position="24"/>
    </location>
</feature>
<dbReference type="PROSITE" id="PS51257">
    <property type="entry name" value="PROKAR_LIPOPROTEIN"/>
    <property type="match status" value="1"/>
</dbReference>
<evidence type="ECO:0000313" key="3">
    <source>
        <dbReference type="EMBL" id="THJ36152.1"/>
    </source>
</evidence>
<feature type="region of interest" description="Disordered" evidence="1">
    <location>
        <begin position="25"/>
        <end position="62"/>
    </location>
</feature>
<evidence type="ECO:0000313" key="4">
    <source>
        <dbReference type="Proteomes" id="UP000306236"/>
    </source>
</evidence>
<feature type="chain" id="PRO_5020590052" evidence="2">
    <location>
        <begin position="25"/>
        <end position="82"/>
    </location>
</feature>
<feature type="compositionally biased region" description="Low complexity" evidence="1">
    <location>
        <begin position="25"/>
        <end position="35"/>
    </location>
</feature>
<dbReference type="Proteomes" id="UP000306236">
    <property type="component" value="Unassembled WGS sequence"/>
</dbReference>
<keyword evidence="4" id="KW-1185">Reference proteome</keyword>
<comment type="caution">
    <text evidence="3">The sequence shown here is derived from an EMBL/GenBank/DDBJ whole genome shotgun (WGS) entry which is preliminary data.</text>
</comment>
<proteinExistence type="predicted"/>
<keyword evidence="2" id="KW-0732">Signal</keyword>
<evidence type="ECO:0000256" key="2">
    <source>
        <dbReference type="SAM" id="SignalP"/>
    </source>
</evidence>
<name>A0A4V3YXQ9_9BURK</name>
<dbReference type="AlphaFoldDB" id="A0A4V3YXQ9"/>
<accession>A0A4V3YXQ9</accession>
<evidence type="ECO:0000256" key="1">
    <source>
        <dbReference type="SAM" id="MobiDB-lite"/>
    </source>
</evidence>
<sequence length="82" mass="8674">MQSPNKPPCRLTLLALAVSLTACASNSPMPSSDLPTLPPPPSLSTPAPQTSYSESAAANTQRWQKKLMDTQLMQQPAAQPGQ</sequence>
<protein>
    <submittedName>
        <fullName evidence="3">Uncharacterized protein</fullName>
    </submittedName>
</protein>
<dbReference type="EMBL" id="SSWX01000002">
    <property type="protein sequence ID" value="THJ36152.1"/>
    <property type="molecule type" value="Genomic_DNA"/>
</dbReference>
<feature type="compositionally biased region" description="Polar residues" evidence="1">
    <location>
        <begin position="52"/>
        <end position="62"/>
    </location>
</feature>
<reference evidence="3 4" key="1">
    <citation type="submission" date="2019-04" db="EMBL/GenBank/DDBJ databases">
        <title>Lampropedia sp YIM MLB12 draf genome.</title>
        <authorList>
            <person name="Wang Y.-X."/>
        </authorList>
    </citation>
    <scope>NUCLEOTIDE SEQUENCE [LARGE SCALE GENOMIC DNA]</scope>
    <source>
        <strain evidence="3 4">YIM MLB12</strain>
    </source>
</reference>